<keyword evidence="1" id="KW-0472">Membrane</keyword>
<keyword evidence="3" id="KW-1185">Reference proteome</keyword>
<keyword evidence="1" id="KW-0812">Transmembrane</keyword>
<feature type="transmembrane region" description="Helical" evidence="1">
    <location>
        <begin position="22"/>
        <end position="40"/>
    </location>
</feature>
<accession>A0A1H0S8C7</accession>
<name>A0A1H0S8C7_9HYPH</name>
<evidence type="ECO:0000313" key="2">
    <source>
        <dbReference type="EMBL" id="SDP38010.1"/>
    </source>
</evidence>
<keyword evidence="1" id="KW-1133">Transmembrane helix</keyword>
<gene>
    <name evidence="2" type="ORF">SAMN04488061_2779</name>
</gene>
<reference evidence="2 3" key="1">
    <citation type="submission" date="2016-10" db="EMBL/GenBank/DDBJ databases">
        <authorList>
            <person name="Varghese N."/>
            <person name="Submissions S."/>
        </authorList>
    </citation>
    <scope>NUCLEOTIDE SEQUENCE [LARGE SCALE GENOMIC DNA]</scope>
    <source>
        <strain evidence="2 3">CGMCC 1.6497</strain>
    </source>
</reference>
<proteinExistence type="predicted"/>
<organism evidence="2 3">
    <name type="scientific">Filomicrobium insigne</name>
    <dbReference type="NCBI Taxonomy" id="418854"/>
    <lineage>
        <taxon>Bacteria</taxon>
        <taxon>Pseudomonadati</taxon>
        <taxon>Pseudomonadota</taxon>
        <taxon>Alphaproteobacteria</taxon>
        <taxon>Hyphomicrobiales</taxon>
        <taxon>Hyphomicrobiaceae</taxon>
        <taxon>Filomicrobium</taxon>
    </lineage>
</organism>
<protein>
    <submittedName>
        <fullName evidence="2">Uncharacterized protein</fullName>
    </submittedName>
</protein>
<dbReference type="Proteomes" id="UP000198795">
    <property type="component" value="Unassembled WGS sequence"/>
</dbReference>
<dbReference type="RefSeq" id="WP_090229514.1">
    <property type="nucleotide sequence ID" value="NZ_FNJC01000004.1"/>
</dbReference>
<sequence length="86" mass="9116">MEGISGDQSGEGRRSRLRWHDVLLAVSLLIAVAGITSVLADHRQELTEGPEPKQAENFGWTGASNALSEGLEALCSAQSVQSITPN</sequence>
<evidence type="ECO:0000256" key="1">
    <source>
        <dbReference type="SAM" id="Phobius"/>
    </source>
</evidence>
<evidence type="ECO:0000313" key="3">
    <source>
        <dbReference type="Proteomes" id="UP000198795"/>
    </source>
</evidence>
<dbReference type="EMBL" id="FNJC01000004">
    <property type="protein sequence ID" value="SDP38010.1"/>
    <property type="molecule type" value="Genomic_DNA"/>
</dbReference>
<comment type="caution">
    <text evidence="2">The sequence shown here is derived from an EMBL/GenBank/DDBJ whole genome shotgun (WGS) entry which is preliminary data.</text>
</comment>